<protein>
    <submittedName>
        <fullName evidence="2">Uncharacterized protein</fullName>
    </submittedName>
</protein>
<comment type="caution">
    <text evidence="2">The sequence shown here is derived from an EMBL/GenBank/DDBJ whole genome shotgun (WGS) entry which is preliminary data.</text>
</comment>
<dbReference type="InterPro" id="IPR028260">
    <property type="entry name" value="FAM177"/>
</dbReference>
<organism evidence="2 3">
    <name type="scientific">Calicophoron daubneyi</name>
    <name type="common">Rumen fluke</name>
    <name type="synonym">Paramphistomum daubneyi</name>
    <dbReference type="NCBI Taxonomy" id="300641"/>
    <lineage>
        <taxon>Eukaryota</taxon>
        <taxon>Metazoa</taxon>
        <taxon>Spiralia</taxon>
        <taxon>Lophotrochozoa</taxon>
        <taxon>Platyhelminthes</taxon>
        <taxon>Trematoda</taxon>
        <taxon>Digenea</taxon>
        <taxon>Plagiorchiida</taxon>
        <taxon>Pronocephalata</taxon>
        <taxon>Paramphistomoidea</taxon>
        <taxon>Paramphistomidae</taxon>
        <taxon>Calicophoron</taxon>
    </lineage>
</organism>
<evidence type="ECO:0000313" key="2">
    <source>
        <dbReference type="EMBL" id="CAL5139272.1"/>
    </source>
</evidence>
<feature type="compositionally biased region" description="Acidic residues" evidence="1">
    <location>
        <begin position="44"/>
        <end position="60"/>
    </location>
</feature>
<sequence length="126" mass="13361">MSAVQDEAEKSHRRVSASAISIHFRNGEVLSKAELEGSSSTDQAGEEDGTPGDEVDEVDDAGLQSRVRRRVQRSASQAWNAASACGGFLADVFGITDSRYEGVVNQSLKLTKALDEESSGGTQKTA</sequence>
<dbReference type="EMBL" id="CAXLJL010000600">
    <property type="protein sequence ID" value="CAL5139272.1"/>
    <property type="molecule type" value="Genomic_DNA"/>
</dbReference>
<feature type="region of interest" description="Disordered" evidence="1">
    <location>
        <begin position="31"/>
        <end position="65"/>
    </location>
</feature>
<accession>A0AAV2TPB3</accession>
<evidence type="ECO:0000313" key="3">
    <source>
        <dbReference type="Proteomes" id="UP001497525"/>
    </source>
</evidence>
<dbReference type="Pfam" id="PF14774">
    <property type="entry name" value="FAM177"/>
    <property type="match status" value="1"/>
</dbReference>
<evidence type="ECO:0000256" key="1">
    <source>
        <dbReference type="SAM" id="MobiDB-lite"/>
    </source>
</evidence>
<reference evidence="2" key="1">
    <citation type="submission" date="2024-06" db="EMBL/GenBank/DDBJ databases">
        <authorList>
            <person name="Liu X."/>
            <person name="Lenzi L."/>
            <person name="Haldenby T S."/>
            <person name="Uol C."/>
        </authorList>
    </citation>
    <scope>NUCLEOTIDE SEQUENCE</scope>
</reference>
<dbReference type="Proteomes" id="UP001497525">
    <property type="component" value="Unassembled WGS sequence"/>
</dbReference>
<proteinExistence type="predicted"/>
<name>A0AAV2TPB3_CALDB</name>
<gene>
    <name evidence="2" type="ORF">CDAUBV1_LOCUS14304</name>
</gene>
<dbReference type="AlphaFoldDB" id="A0AAV2TPB3"/>